<feature type="domain" description="Pyridoxamine 5'-phosphate oxidase N-terminal" evidence="5">
    <location>
        <begin position="19"/>
        <end position="127"/>
    </location>
</feature>
<keyword evidence="7" id="KW-1185">Reference proteome</keyword>
<comment type="caution">
    <text evidence="6">The sequence shown here is derived from an EMBL/GenBank/DDBJ whole genome shotgun (WGS) entry which is preliminary data.</text>
</comment>
<reference evidence="6 7" key="1">
    <citation type="submission" date="2020-04" db="EMBL/GenBank/DDBJ databases">
        <authorList>
            <person name="Klaysubun C."/>
            <person name="Duangmal K."/>
            <person name="Lipun K."/>
        </authorList>
    </citation>
    <scope>NUCLEOTIDE SEQUENCE [LARGE SCALE GENOMIC DNA]</scope>
    <source>
        <strain evidence="6 7">JCM 11839</strain>
    </source>
</reference>
<evidence type="ECO:0000313" key="7">
    <source>
        <dbReference type="Proteomes" id="UP001296706"/>
    </source>
</evidence>
<dbReference type="SUPFAM" id="SSF50475">
    <property type="entry name" value="FMN-binding split barrel"/>
    <property type="match status" value="1"/>
</dbReference>
<dbReference type="Pfam" id="PF01243">
    <property type="entry name" value="PNPOx_N"/>
    <property type="match status" value="1"/>
</dbReference>
<evidence type="ECO:0000256" key="3">
    <source>
        <dbReference type="ARBA" id="ARBA00022643"/>
    </source>
</evidence>
<gene>
    <name evidence="6" type="ORF">HF577_22415</name>
</gene>
<accession>A0ABX1RK28</accession>
<dbReference type="Gene3D" id="2.30.110.10">
    <property type="entry name" value="Electron Transport, Fmn-binding Protein, Chain A"/>
    <property type="match status" value="1"/>
</dbReference>
<dbReference type="RefSeq" id="WP_169397898.1">
    <property type="nucleotide sequence ID" value="NZ_BAAAJH010000009.1"/>
</dbReference>
<dbReference type="InterPro" id="IPR012349">
    <property type="entry name" value="Split_barrel_FMN-bd"/>
</dbReference>
<proteinExistence type="predicted"/>
<dbReference type="PANTHER" id="PTHR10851:SF0">
    <property type="entry name" value="PYRIDOXINE-5'-PHOSPHATE OXIDASE"/>
    <property type="match status" value="1"/>
</dbReference>
<dbReference type="InterPro" id="IPR011576">
    <property type="entry name" value="Pyridox_Oxase_N"/>
</dbReference>
<evidence type="ECO:0000313" key="6">
    <source>
        <dbReference type="EMBL" id="NMH79834.1"/>
    </source>
</evidence>
<dbReference type="PANTHER" id="PTHR10851">
    <property type="entry name" value="PYRIDOXINE-5-PHOSPHATE OXIDASE"/>
    <property type="match status" value="1"/>
</dbReference>
<evidence type="ECO:0000256" key="4">
    <source>
        <dbReference type="ARBA" id="ARBA00023002"/>
    </source>
</evidence>
<dbReference type="Proteomes" id="UP001296706">
    <property type="component" value="Unassembled WGS sequence"/>
</dbReference>
<organism evidence="6 7">
    <name type="scientific">Pseudonocardia xinjiangensis</name>
    <dbReference type="NCBI Taxonomy" id="75289"/>
    <lineage>
        <taxon>Bacteria</taxon>
        <taxon>Bacillati</taxon>
        <taxon>Actinomycetota</taxon>
        <taxon>Actinomycetes</taxon>
        <taxon>Pseudonocardiales</taxon>
        <taxon>Pseudonocardiaceae</taxon>
        <taxon>Pseudonocardia</taxon>
    </lineage>
</organism>
<dbReference type="InterPro" id="IPR000659">
    <property type="entry name" value="Pyridox_Oxase"/>
</dbReference>
<keyword evidence="2" id="KW-0285">Flavoprotein</keyword>
<dbReference type="PIRSF" id="PIRSF000190">
    <property type="entry name" value="Pyd_amn-ph_oxd"/>
    <property type="match status" value="1"/>
</dbReference>
<keyword evidence="3" id="KW-0288">FMN</keyword>
<keyword evidence="4" id="KW-0560">Oxidoreductase</keyword>
<evidence type="ECO:0000256" key="1">
    <source>
        <dbReference type="ARBA" id="ARBA00001917"/>
    </source>
</evidence>
<evidence type="ECO:0000259" key="5">
    <source>
        <dbReference type="Pfam" id="PF01243"/>
    </source>
</evidence>
<comment type="cofactor">
    <cofactor evidence="1">
        <name>FMN</name>
        <dbReference type="ChEBI" id="CHEBI:58210"/>
    </cofactor>
</comment>
<dbReference type="EMBL" id="JAAXKY010000080">
    <property type="protein sequence ID" value="NMH79834.1"/>
    <property type="molecule type" value="Genomic_DNA"/>
</dbReference>
<name>A0ABX1RK28_9PSEU</name>
<sequence length="204" mass="21555">MREALTGDPLDVLARWVADAASAGLPLPSTMTLATADAGGVPHARTVLVTAINPGGVSFHSSVPTTKTRDLAANPRASAVFHWPALGRQVVLQGTAAQLDPATSQAAFPTRPRQLQLLAWVYEALAPGLAAPGYEVEPGAVEHAFDDAADHHPGTPPMPPSWTTIRLVPEQIDFWQAGAELSPPGKTRFVIGDGHTWRCFPVLP</sequence>
<protein>
    <submittedName>
        <fullName evidence="6">Pyridoxamine 5'-phosphate oxidase</fullName>
    </submittedName>
</protein>
<evidence type="ECO:0000256" key="2">
    <source>
        <dbReference type="ARBA" id="ARBA00022630"/>
    </source>
</evidence>